<evidence type="ECO:0000256" key="5">
    <source>
        <dbReference type="SAM" id="Coils"/>
    </source>
</evidence>
<feature type="compositionally biased region" description="Basic and acidic residues" evidence="6">
    <location>
        <begin position="624"/>
        <end position="635"/>
    </location>
</feature>
<feature type="compositionally biased region" description="Acidic residues" evidence="6">
    <location>
        <begin position="614"/>
        <end position="623"/>
    </location>
</feature>
<dbReference type="RefSeq" id="WP_258396332.1">
    <property type="nucleotide sequence ID" value="NZ_QLSX01000006.1"/>
</dbReference>
<feature type="coiled-coil region" evidence="5">
    <location>
        <begin position="251"/>
        <end position="278"/>
    </location>
</feature>
<feature type="compositionally biased region" description="Polar residues" evidence="6">
    <location>
        <begin position="639"/>
        <end position="660"/>
    </location>
</feature>
<comment type="caution">
    <text evidence="7">The sequence shown here is derived from an EMBL/GenBank/DDBJ whole genome shotgun (WGS) entry which is preliminary data.</text>
</comment>
<evidence type="ECO:0000313" key="8">
    <source>
        <dbReference type="Proteomes" id="UP000249700"/>
    </source>
</evidence>
<dbReference type="Proteomes" id="UP000249700">
    <property type="component" value="Unassembled WGS sequence"/>
</dbReference>
<keyword evidence="4" id="KW-0233">DNA recombination</keyword>
<sequence>MTLDPRMMATLAAMVAFVLGALVTSVLARRRRREALKQAQAEALSQAESLREALAHQAETLEARDAMLAERETALVEKGEALSQAELARARLETELSNLRERLTAREQDVERLTDALTESRERAQALGEEKATLTESLARLREHQTALSDGFHERLVEREERLERAESQRVRLEQALEESQEKVADLRENLRSASTQRDEKQAALVNYQAWWEREKAARETLAEELANLKTTHGELTSTLSQKQQHFDEQLTLIKESRDQLKQEFENLANEILERKGKAFSDMSQQRLTGLLQPIQSEMKGFREKVESIHQQESEQRVQLRTELKHLQSLNQAITDQADKLTNALQGQKKIQGNWGELMLENVLDGAGLRRGKDYDREVSFTTEDGRRRPDAIVYLPQQKHLVIDAKTSLAAYTRYVNGDSDGERYQALAEHCKAVGDRINELSDRHYYDLPGLNSPEVVVMFIPVESAYVEALKHDESLYQRAIENNVLVATPTTLLTSLNIVRQLWRFEDQSRHSAELASRAEKFYDKLRVFLNSMEDVGKKLDGARLSFDKAMNQLSAGKGNLIKQTNEFRELGVAVKKELPREITERARLELEPGGMDSGEVDKGKINDDTVDGGEEAEAPAKIEQGEDSHGAAPNTSDQAAPGQENSGQESLAQESTHHEDSGDASSRPTLAWDSAERP</sequence>
<evidence type="ECO:0000256" key="2">
    <source>
        <dbReference type="ARBA" id="ARBA00009840"/>
    </source>
</evidence>
<organism evidence="7 8">
    <name type="scientific">Onishia taeanensis</name>
    <dbReference type="NCBI Taxonomy" id="284577"/>
    <lineage>
        <taxon>Bacteria</taxon>
        <taxon>Pseudomonadati</taxon>
        <taxon>Pseudomonadota</taxon>
        <taxon>Gammaproteobacteria</taxon>
        <taxon>Oceanospirillales</taxon>
        <taxon>Halomonadaceae</taxon>
        <taxon>Onishia</taxon>
    </lineage>
</organism>
<comment type="similarity">
    <text evidence="2">Belongs to the RmuC family.</text>
</comment>
<reference evidence="7 8" key="1">
    <citation type="submission" date="2018-06" db="EMBL/GenBank/DDBJ databases">
        <title>Comparative analysis of microorganisms from saline springs in Andes Mountain Range, Colombia.</title>
        <authorList>
            <person name="Rubin E."/>
        </authorList>
    </citation>
    <scope>NUCLEOTIDE SEQUENCE [LARGE SCALE GENOMIC DNA]</scope>
    <source>
        <strain evidence="7 8">USBA-857</strain>
    </source>
</reference>
<accession>A0A328XQ07</accession>
<proteinExistence type="inferred from homology"/>
<dbReference type="InterPro" id="IPR003798">
    <property type="entry name" value="DNA_recombination_RmuC"/>
</dbReference>
<feature type="coiled-coil region" evidence="5">
    <location>
        <begin position="310"/>
        <end position="344"/>
    </location>
</feature>
<dbReference type="EMBL" id="QLSX01000006">
    <property type="protein sequence ID" value="RAR60991.1"/>
    <property type="molecule type" value="Genomic_DNA"/>
</dbReference>
<dbReference type="Pfam" id="PF02646">
    <property type="entry name" value="RmuC"/>
    <property type="match status" value="1"/>
</dbReference>
<evidence type="ECO:0000256" key="1">
    <source>
        <dbReference type="ARBA" id="ARBA00003416"/>
    </source>
</evidence>
<feature type="coiled-coil region" evidence="5">
    <location>
        <begin position="33"/>
        <end position="204"/>
    </location>
</feature>
<dbReference type="PANTHER" id="PTHR30563:SF0">
    <property type="entry name" value="DNA RECOMBINATION PROTEIN RMUC"/>
    <property type="match status" value="1"/>
</dbReference>
<evidence type="ECO:0000256" key="3">
    <source>
        <dbReference type="ARBA" id="ARBA00023054"/>
    </source>
</evidence>
<dbReference type="PANTHER" id="PTHR30563">
    <property type="entry name" value="DNA RECOMBINATION PROTEIN RMUC"/>
    <property type="match status" value="1"/>
</dbReference>
<evidence type="ECO:0000256" key="4">
    <source>
        <dbReference type="ARBA" id="ARBA00023172"/>
    </source>
</evidence>
<evidence type="ECO:0000256" key="6">
    <source>
        <dbReference type="SAM" id="MobiDB-lite"/>
    </source>
</evidence>
<protein>
    <submittedName>
        <fullName evidence="7">DNA anti-recombination protein RmuC</fullName>
    </submittedName>
</protein>
<name>A0A328XQ07_9GAMM</name>
<gene>
    <name evidence="7" type="ORF">BCL93_106197</name>
</gene>
<dbReference type="AlphaFoldDB" id="A0A328XQ07"/>
<evidence type="ECO:0000313" key="7">
    <source>
        <dbReference type="EMBL" id="RAR60991.1"/>
    </source>
</evidence>
<keyword evidence="3 5" id="KW-0175">Coiled coil</keyword>
<comment type="function">
    <text evidence="1">Involved in DNA recombination.</text>
</comment>
<dbReference type="GO" id="GO:0006310">
    <property type="term" value="P:DNA recombination"/>
    <property type="evidence" value="ECO:0007669"/>
    <property type="project" value="UniProtKB-KW"/>
</dbReference>
<feature type="region of interest" description="Disordered" evidence="6">
    <location>
        <begin position="591"/>
        <end position="684"/>
    </location>
</feature>